<dbReference type="SUPFAM" id="SSF47384">
    <property type="entry name" value="Homodimeric domain of signal transducing histidine kinase"/>
    <property type="match status" value="1"/>
</dbReference>
<reference evidence="8 9" key="1">
    <citation type="submission" date="2019-11" db="EMBL/GenBank/DDBJ databases">
        <title>The genome sequence of Methylocystis heyeri.</title>
        <authorList>
            <person name="Oshkin I.Y."/>
            <person name="Miroshnikov K."/>
            <person name="Dedysh S.N."/>
        </authorList>
    </citation>
    <scope>NUCLEOTIDE SEQUENCE [LARGE SCALE GENOMIC DNA]</scope>
    <source>
        <strain evidence="8 9">H2</strain>
    </source>
</reference>
<dbReference type="PANTHER" id="PTHR43304">
    <property type="entry name" value="PHYTOCHROME-LIKE PROTEIN CPH1"/>
    <property type="match status" value="1"/>
</dbReference>
<dbReference type="InterPro" id="IPR005467">
    <property type="entry name" value="His_kinase_dom"/>
</dbReference>
<dbReference type="GO" id="GO:0000155">
    <property type="term" value="F:phosphorelay sensor kinase activity"/>
    <property type="evidence" value="ECO:0007669"/>
    <property type="project" value="InterPro"/>
</dbReference>
<protein>
    <recommendedName>
        <fullName evidence="2">histidine kinase</fullName>
        <ecNumber evidence="2">2.7.13.3</ecNumber>
    </recommendedName>
</protein>
<name>A0A6B8KH87_9HYPH</name>
<dbReference type="Gene3D" id="3.30.450.20">
    <property type="entry name" value="PAS domain"/>
    <property type="match status" value="1"/>
</dbReference>
<evidence type="ECO:0000259" key="7">
    <source>
        <dbReference type="PROSITE" id="PS50112"/>
    </source>
</evidence>
<dbReference type="Proteomes" id="UP000309061">
    <property type="component" value="Chromosome"/>
</dbReference>
<evidence type="ECO:0000256" key="3">
    <source>
        <dbReference type="ARBA" id="ARBA00022553"/>
    </source>
</evidence>
<keyword evidence="3" id="KW-0597">Phosphoprotein</keyword>
<feature type="domain" description="PAS" evidence="7">
    <location>
        <begin position="83"/>
        <end position="153"/>
    </location>
</feature>
<dbReference type="SUPFAM" id="SSF55874">
    <property type="entry name" value="ATPase domain of HSP90 chaperone/DNA topoisomerase II/histidine kinase"/>
    <property type="match status" value="1"/>
</dbReference>
<dbReference type="OrthoDB" id="9760752at2"/>
<dbReference type="Pfam" id="PF02518">
    <property type="entry name" value="HATPase_c"/>
    <property type="match status" value="1"/>
</dbReference>
<dbReference type="NCBIfam" id="TIGR00229">
    <property type="entry name" value="sensory_box"/>
    <property type="match status" value="1"/>
</dbReference>
<dbReference type="InterPro" id="IPR003661">
    <property type="entry name" value="HisK_dim/P_dom"/>
</dbReference>
<dbReference type="PANTHER" id="PTHR43304:SF1">
    <property type="entry name" value="PAC DOMAIN-CONTAINING PROTEIN"/>
    <property type="match status" value="1"/>
</dbReference>
<dbReference type="InterPro" id="IPR036890">
    <property type="entry name" value="HATPase_C_sf"/>
</dbReference>
<proteinExistence type="predicted"/>
<keyword evidence="4" id="KW-0808">Transferase</keyword>
<dbReference type="InterPro" id="IPR052162">
    <property type="entry name" value="Sensor_kinase/Photoreceptor"/>
</dbReference>
<dbReference type="PROSITE" id="PS50109">
    <property type="entry name" value="HIS_KIN"/>
    <property type="match status" value="1"/>
</dbReference>
<evidence type="ECO:0000313" key="9">
    <source>
        <dbReference type="Proteomes" id="UP000309061"/>
    </source>
</evidence>
<evidence type="ECO:0000256" key="1">
    <source>
        <dbReference type="ARBA" id="ARBA00000085"/>
    </source>
</evidence>
<sequence>MEADKLFLWIAHARSGFLFQRPETTPAPCARAASMQLEKNRRSCACARAGNGAGRPYVVLRTGERRDPTPRSTSKASAMPFHNYAWLTTLIDTSFASRFLVDAQGTIVHANAAAEALFGYEHGEFAGKPIDILFSPEADELVRSNLDRPMRVMIGDDRELRGRRKEGTDLILRVGVTPIQTVSENYVSVTVFDVTQYKKIESELRFRTRQLEEINSRLSRFAYVAAHDLQEPLRKIASFSDLLKIAVADDDPATAKYACEVVHNSALRARGLVEGLLEYCSDISAILKLEFINVGAEIEQVEGDFSELIKATGARIENRIQDGLKVRADRAQFTRMMSNMLSNSIKFHKEGENPIIRICACQKDGEIRLSVNDNGIGFEPRYAETIFEPFLRLQPGKEFPGNGIGLAAVKSICDRHGWTIKAESAPGRGATFRVSIPESLALEARTLVSASGRSEEQISFAAGDAVDRAQRGKH</sequence>
<dbReference type="SMART" id="SM00387">
    <property type="entry name" value="HATPase_c"/>
    <property type="match status" value="1"/>
</dbReference>
<dbReference type="PROSITE" id="PS50112">
    <property type="entry name" value="PAS"/>
    <property type="match status" value="1"/>
</dbReference>
<dbReference type="Gene3D" id="3.30.565.10">
    <property type="entry name" value="Histidine kinase-like ATPase, C-terminal domain"/>
    <property type="match status" value="1"/>
</dbReference>
<dbReference type="CDD" id="cd00130">
    <property type="entry name" value="PAS"/>
    <property type="match status" value="1"/>
</dbReference>
<dbReference type="Pfam" id="PF13426">
    <property type="entry name" value="PAS_9"/>
    <property type="match status" value="1"/>
</dbReference>
<dbReference type="SMART" id="SM00091">
    <property type="entry name" value="PAS"/>
    <property type="match status" value="1"/>
</dbReference>
<dbReference type="InterPro" id="IPR036097">
    <property type="entry name" value="HisK_dim/P_sf"/>
</dbReference>
<evidence type="ECO:0000313" key="8">
    <source>
        <dbReference type="EMBL" id="QGM45810.1"/>
    </source>
</evidence>
<dbReference type="EMBL" id="CP046052">
    <property type="protein sequence ID" value="QGM45810.1"/>
    <property type="molecule type" value="Genomic_DNA"/>
</dbReference>
<evidence type="ECO:0000256" key="5">
    <source>
        <dbReference type="ARBA" id="ARBA00022777"/>
    </source>
</evidence>
<dbReference type="Gene3D" id="1.10.287.130">
    <property type="match status" value="1"/>
</dbReference>
<keyword evidence="9" id="KW-1185">Reference proteome</keyword>
<dbReference type="PRINTS" id="PR00344">
    <property type="entry name" value="BCTRLSENSOR"/>
</dbReference>
<dbReference type="InterPro" id="IPR003594">
    <property type="entry name" value="HATPase_dom"/>
</dbReference>
<dbReference type="InterPro" id="IPR035965">
    <property type="entry name" value="PAS-like_dom_sf"/>
</dbReference>
<keyword evidence="5" id="KW-0418">Kinase</keyword>
<dbReference type="CDD" id="cd00082">
    <property type="entry name" value="HisKA"/>
    <property type="match status" value="1"/>
</dbReference>
<accession>A0A6B8KH87</accession>
<evidence type="ECO:0000259" key="6">
    <source>
        <dbReference type="PROSITE" id="PS50109"/>
    </source>
</evidence>
<evidence type="ECO:0000256" key="4">
    <source>
        <dbReference type="ARBA" id="ARBA00022679"/>
    </source>
</evidence>
<organism evidence="8 9">
    <name type="scientific">Methylocystis heyeri</name>
    <dbReference type="NCBI Taxonomy" id="391905"/>
    <lineage>
        <taxon>Bacteria</taxon>
        <taxon>Pseudomonadati</taxon>
        <taxon>Pseudomonadota</taxon>
        <taxon>Alphaproteobacteria</taxon>
        <taxon>Hyphomicrobiales</taxon>
        <taxon>Methylocystaceae</taxon>
        <taxon>Methylocystis</taxon>
    </lineage>
</organism>
<dbReference type="SUPFAM" id="SSF55785">
    <property type="entry name" value="PYP-like sensor domain (PAS domain)"/>
    <property type="match status" value="1"/>
</dbReference>
<dbReference type="AlphaFoldDB" id="A0A6B8KH87"/>
<dbReference type="EC" id="2.7.13.3" evidence="2"/>
<comment type="catalytic activity">
    <reaction evidence="1">
        <text>ATP + protein L-histidine = ADP + protein N-phospho-L-histidine.</text>
        <dbReference type="EC" id="2.7.13.3"/>
    </reaction>
</comment>
<dbReference type="InterPro" id="IPR004358">
    <property type="entry name" value="Sig_transdc_His_kin-like_C"/>
</dbReference>
<evidence type="ECO:0000256" key="2">
    <source>
        <dbReference type="ARBA" id="ARBA00012438"/>
    </source>
</evidence>
<gene>
    <name evidence="8" type="ORF">H2LOC_008895</name>
</gene>
<dbReference type="InterPro" id="IPR000014">
    <property type="entry name" value="PAS"/>
</dbReference>
<dbReference type="KEGG" id="mhey:H2LOC_008895"/>
<feature type="domain" description="Histidine kinase" evidence="6">
    <location>
        <begin position="224"/>
        <end position="440"/>
    </location>
</feature>